<dbReference type="InterPro" id="IPR012336">
    <property type="entry name" value="Thioredoxin-like_fold"/>
</dbReference>
<comment type="similarity">
    <text evidence="2 7">Belongs to the thioredoxin family. DsbC subfamily.</text>
</comment>
<feature type="domain" description="Disulphide bond isomerase DsbC/G N-terminal" evidence="8">
    <location>
        <begin position="17"/>
        <end position="83"/>
    </location>
</feature>
<dbReference type="Gene3D" id="3.10.450.70">
    <property type="entry name" value="Disulphide bond isomerase, DsbC/G, N-terminal"/>
    <property type="match status" value="1"/>
</dbReference>
<dbReference type="InterPro" id="IPR018950">
    <property type="entry name" value="DiS-bond_isomerase_DsbC/G_N"/>
</dbReference>
<dbReference type="PANTHER" id="PTHR35272:SF3">
    <property type="entry name" value="THIOL:DISULFIDE INTERCHANGE PROTEIN DSBC"/>
    <property type="match status" value="1"/>
</dbReference>
<name>A0A0H4IY99_9PROT</name>
<dbReference type="OrthoDB" id="12976at2"/>
<dbReference type="InterPro" id="IPR033954">
    <property type="entry name" value="DiS-bond_Isoase_DsbC/G"/>
</dbReference>
<evidence type="ECO:0000256" key="4">
    <source>
        <dbReference type="ARBA" id="ARBA00022764"/>
    </source>
</evidence>
<dbReference type="Pfam" id="PF10411">
    <property type="entry name" value="DsbC_N"/>
    <property type="match status" value="1"/>
</dbReference>
<proteinExistence type="inferred from homology"/>
<organism evidence="10 11">
    <name type="scientific">Methylophilales bacterium MBRS-H7</name>
    <dbReference type="NCBI Taxonomy" id="1623450"/>
    <lineage>
        <taxon>Bacteria</taxon>
        <taxon>Pseudomonadati</taxon>
        <taxon>Pseudomonadota</taxon>
        <taxon>Betaproteobacteria</taxon>
        <taxon>Nitrosomonadales</taxon>
        <taxon>OM43 clade</taxon>
    </lineage>
</organism>
<keyword evidence="11" id="KW-1185">Reference proteome</keyword>
<feature type="chain" id="PRO_5010003357" description="Thiol:disulfide interchange protein" evidence="7">
    <location>
        <begin position="19"/>
        <end position="230"/>
    </location>
</feature>
<evidence type="ECO:0000256" key="3">
    <source>
        <dbReference type="ARBA" id="ARBA00022729"/>
    </source>
</evidence>
<dbReference type="InterPro" id="IPR051470">
    <property type="entry name" value="Thiol:disulfide_interchange"/>
</dbReference>
<dbReference type="InterPro" id="IPR009094">
    <property type="entry name" value="DiS-bond_isomerase_DsbC/G_N_sf"/>
</dbReference>
<keyword evidence="6 7" id="KW-0676">Redox-active center</keyword>
<comment type="subcellular location">
    <subcellularLocation>
        <location evidence="1 7">Periplasm</location>
    </subcellularLocation>
</comment>
<dbReference type="Proteomes" id="UP000066549">
    <property type="component" value="Chromosome"/>
</dbReference>
<evidence type="ECO:0000313" key="10">
    <source>
        <dbReference type="EMBL" id="AKO65489.1"/>
    </source>
</evidence>
<protein>
    <recommendedName>
        <fullName evidence="7">Thiol:disulfide interchange protein</fullName>
    </recommendedName>
</protein>
<dbReference type="SUPFAM" id="SSF52833">
    <property type="entry name" value="Thioredoxin-like"/>
    <property type="match status" value="1"/>
</dbReference>
<feature type="signal peptide" evidence="7">
    <location>
        <begin position="1"/>
        <end position="18"/>
    </location>
</feature>
<evidence type="ECO:0000256" key="6">
    <source>
        <dbReference type="ARBA" id="ARBA00023284"/>
    </source>
</evidence>
<reference evidence="10 11" key="1">
    <citation type="submission" date="2015-03" db="EMBL/GenBank/DDBJ databases">
        <title>Comparative analysis of the OM43 clade including a novel species from Red Sea uncovers genomic and metabolic diversity among marine methylotrophs.</title>
        <authorList>
            <person name="Jimenez-Infante F."/>
            <person name="Ngugi D.K."/>
            <person name="Vinu M."/>
            <person name="Alam I."/>
            <person name="Kamau A."/>
            <person name="Blom J."/>
            <person name="Bajic V.B."/>
            <person name="Stingl U."/>
        </authorList>
    </citation>
    <scope>NUCLEOTIDE SEQUENCE [LARGE SCALE GENOMIC DNA]</scope>
    <source>
        <strain evidence="10 11">MBRSH7</strain>
    </source>
</reference>
<keyword evidence="4 7" id="KW-0574">Periplasm</keyword>
<dbReference type="Gene3D" id="3.40.30.10">
    <property type="entry name" value="Glutaredoxin"/>
    <property type="match status" value="1"/>
</dbReference>
<keyword evidence="5" id="KW-1015">Disulfide bond</keyword>
<evidence type="ECO:0000259" key="9">
    <source>
        <dbReference type="Pfam" id="PF13098"/>
    </source>
</evidence>
<keyword evidence="3 7" id="KW-0732">Signal</keyword>
<evidence type="ECO:0000313" key="11">
    <source>
        <dbReference type="Proteomes" id="UP000066549"/>
    </source>
</evidence>
<evidence type="ECO:0000256" key="7">
    <source>
        <dbReference type="RuleBase" id="RU364038"/>
    </source>
</evidence>
<gene>
    <name evidence="10" type="ORF">VI33_01650</name>
</gene>
<accession>A0A0H4IY99</accession>
<evidence type="ECO:0000259" key="8">
    <source>
        <dbReference type="Pfam" id="PF10411"/>
    </source>
</evidence>
<dbReference type="CDD" id="cd03020">
    <property type="entry name" value="DsbA_DsbC_DsbG"/>
    <property type="match status" value="1"/>
</dbReference>
<dbReference type="InterPro" id="IPR036249">
    <property type="entry name" value="Thioredoxin-like_sf"/>
</dbReference>
<evidence type="ECO:0000256" key="2">
    <source>
        <dbReference type="ARBA" id="ARBA00009813"/>
    </source>
</evidence>
<dbReference type="GO" id="GO:0042597">
    <property type="term" value="C:periplasmic space"/>
    <property type="evidence" value="ECO:0007669"/>
    <property type="project" value="UniProtKB-SubCell"/>
</dbReference>
<evidence type="ECO:0000256" key="5">
    <source>
        <dbReference type="ARBA" id="ARBA00023157"/>
    </source>
</evidence>
<dbReference type="Pfam" id="PF13098">
    <property type="entry name" value="Thioredoxin_2"/>
    <property type="match status" value="1"/>
</dbReference>
<sequence length="230" mass="26349">MLKIILYVFLLCVFNLQANENDLKKLIEQQYPDIKIQSIKKTNFNDLYEVYLGNEIIYTDKSFKFLIIEGQLVDPKTKKNITADRLAEYQKIDFSDLPLDLAIKIKKGKGQKKVAVFSDLDCPFCRKLEKDVLLGLDDVEIYTFIFPLAIHPEAEQKSLQIWCSDDPSTNWVKFMKNAELPDNKGECSSPIKEITAFAKKNGIQSTPTIIFEDGRRVSGAIPLDQFKSLL</sequence>
<dbReference type="SUPFAM" id="SSF54423">
    <property type="entry name" value="DsbC/DsbG N-terminal domain-like"/>
    <property type="match status" value="1"/>
</dbReference>
<comment type="function">
    <text evidence="7">Required for disulfide bond formation in some periplasmic proteins. Acts by transferring its disulfide bond to other proteins and is reduced in the process.</text>
</comment>
<dbReference type="AlphaFoldDB" id="A0A0H4IY99"/>
<dbReference type="PANTHER" id="PTHR35272">
    <property type="entry name" value="THIOL:DISULFIDE INTERCHANGE PROTEIN DSBC-RELATED"/>
    <property type="match status" value="1"/>
</dbReference>
<feature type="domain" description="Thioredoxin-like fold" evidence="9">
    <location>
        <begin position="107"/>
        <end position="230"/>
    </location>
</feature>
<dbReference type="EMBL" id="CP011002">
    <property type="protein sequence ID" value="AKO65489.1"/>
    <property type="molecule type" value="Genomic_DNA"/>
</dbReference>
<evidence type="ECO:0000256" key="1">
    <source>
        <dbReference type="ARBA" id="ARBA00004418"/>
    </source>
</evidence>